<dbReference type="Gene3D" id="1.25.40.20">
    <property type="entry name" value="Ankyrin repeat-containing domain"/>
    <property type="match status" value="1"/>
</dbReference>
<evidence type="ECO:0000313" key="2">
    <source>
        <dbReference type="Proteomes" id="UP000054516"/>
    </source>
</evidence>
<dbReference type="InterPro" id="IPR036770">
    <property type="entry name" value="Ankyrin_rpt-contain_sf"/>
</dbReference>
<proteinExistence type="predicted"/>
<dbReference type="Proteomes" id="UP000054516">
    <property type="component" value="Unassembled WGS sequence"/>
</dbReference>
<dbReference type="EMBL" id="DF977483">
    <property type="protein sequence ID" value="GAP89549.2"/>
    <property type="molecule type" value="Genomic_DNA"/>
</dbReference>
<organism evidence="1">
    <name type="scientific">Rosellinia necatrix</name>
    <name type="common">White root-rot fungus</name>
    <dbReference type="NCBI Taxonomy" id="77044"/>
    <lineage>
        <taxon>Eukaryota</taxon>
        <taxon>Fungi</taxon>
        <taxon>Dikarya</taxon>
        <taxon>Ascomycota</taxon>
        <taxon>Pezizomycotina</taxon>
        <taxon>Sordariomycetes</taxon>
        <taxon>Xylariomycetidae</taxon>
        <taxon>Xylariales</taxon>
        <taxon>Xylariaceae</taxon>
        <taxon>Rosellinia</taxon>
    </lineage>
</organism>
<dbReference type="OrthoDB" id="4685768at2759"/>
<dbReference type="STRING" id="77044.A0A1W2TMI7"/>
<reference evidence="1" key="1">
    <citation type="submission" date="2016-03" db="EMBL/GenBank/DDBJ databases">
        <title>Draft genome sequence of Rosellinia necatrix.</title>
        <authorList>
            <person name="Kanematsu S."/>
        </authorList>
    </citation>
    <scope>NUCLEOTIDE SEQUENCE [LARGE SCALE GENOMIC DNA]</scope>
    <source>
        <strain evidence="1">W97</strain>
    </source>
</reference>
<accession>A0A1W2TMI7</accession>
<dbReference type="AlphaFoldDB" id="A0A1W2TMI7"/>
<protein>
    <recommendedName>
        <fullName evidence="3">Ankyrin repeat domain-containing protein</fullName>
    </recommendedName>
</protein>
<sequence length="173" mass="17801">MEMQTDNPRLPYTDPVAAGGASVSAESLALHGASGAGDVSRVRALLSSLPAGVSLPVPAAQYLGQARFRSAANDLRDASAAGDVEAMRSVLRAWRADPSLRDPSAGDMDTALILAAQNARGAAVRLLLGEGVPVGLTAPKLAAKEGDGAAEVFQAFLDHGWNVNSFDRIPALQ</sequence>
<name>A0A1W2TMI7_ROSNE</name>
<evidence type="ECO:0008006" key="3">
    <source>
        <dbReference type="Google" id="ProtNLM"/>
    </source>
</evidence>
<evidence type="ECO:0000313" key="1">
    <source>
        <dbReference type="EMBL" id="GAP89549.2"/>
    </source>
</evidence>
<dbReference type="SUPFAM" id="SSF48403">
    <property type="entry name" value="Ankyrin repeat"/>
    <property type="match status" value="1"/>
</dbReference>
<gene>
    <name evidence="1" type="ORF">SAMD00023353_3800680</name>
</gene>
<keyword evidence="2" id="KW-1185">Reference proteome</keyword>